<keyword evidence="5 8" id="KW-1133">Transmembrane helix</keyword>
<accession>A0AAV2PUM8</accession>
<feature type="non-terminal residue" evidence="11">
    <location>
        <position position="512"/>
    </location>
</feature>
<evidence type="ECO:0000313" key="12">
    <source>
        <dbReference type="Proteomes" id="UP001497623"/>
    </source>
</evidence>
<dbReference type="Pfam" id="PF01758">
    <property type="entry name" value="SBF"/>
    <property type="match status" value="1"/>
</dbReference>
<feature type="transmembrane region" description="Helical" evidence="8">
    <location>
        <begin position="316"/>
        <end position="334"/>
    </location>
</feature>
<evidence type="ECO:0000256" key="3">
    <source>
        <dbReference type="ARBA" id="ARBA00022692"/>
    </source>
</evidence>
<protein>
    <recommendedName>
        <fullName evidence="10">PAS domain-containing protein</fullName>
    </recommendedName>
</protein>
<keyword evidence="12" id="KW-1185">Reference proteome</keyword>
<dbReference type="AlphaFoldDB" id="A0AAV2PUM8"/>
<dbReference type="Gene3D" id="1.20.1530.20">
    <property type="match status" value="1"/>
</dbReference>
<comment type="similarity">
    <text evidence="2">Belongs to the bile acid:sodium symporter (BASS) (TC 2.A.28) family.</text>
</comment>
<feature type="transmembrane region" description="Helical" evidence="8">
    <location>
        <begin position="188"/>
        <end position="210"/>
    </location>
</feature>
<dbReference type="PANTHER" id="PTHR10361:SF28">
    <property type="entry name" value="P3 PROTEIN-RELATED"/>
    <property type="match status" value="1"/>
</dbReference>
<comment type="subcellular location">
    <subcellularLocation>
        <location evidence="1">Membrane</location>
        <topology evidence="1">Multi-pass membrane protein</topology>
    </subcellularLocation>
</comment>
<dbReference type="PANTHER" id="PTHR10361">
    <property type="entry name" value="SODIUM-BILE ACID COTRANSPORTER"/>
    <property type="match status" value="1"/>
</dbReference>
<evidence type="ECO:0000256" key="5">
    <source>
        <dbReference type="ARBA" id="ARBA00022989"/>
    </source>
</evidence>
<evidence type="ECO:0000256" key="7">
    <source>
        <dbReference type="SAM" id="MobiDB-lite"/>
    </source>
</evidence>
<keyword evidence="4" id="KW-0769">Symport</keyword>
<gene>
    <name evidence="11" type="ORF">MNOR_LOCUS4156</name>
</gene>
<evidence type="ECO:0000256" key="2">
    <source>
        <dbReference type="ARBA" id="ARBA00006528"/>
    </source>
</evidence>
<name>A0AAV2PUM8_MEGNR</name>
<feature type="transmembrane region" description="Helical" evidence="8">
    <location>
        <begin position="216"/>
        <end position="237"/>
    </location>
</feature>
<evidence type="ECO:0000259" key="10">
    <source>
        <dbReference type="PROSITE" id="PS50112"/>
    </source>
</evidence>
<dbReference type="EMBL" id="CAXKWB010001507">
    <property type="protein sequence ID" value="CAL4064562.1"/>
    <property type="molecule type" value="Genomic_DNA"/>
</dbReference>
<keyword evidence="4" id="KW-0813">Transport</keyword>
<organism evidence="11 12">
    <name type="scientific">Meganyctiphanes norvegica</name>
    <name type="common">Northern krill</name>
    <name type="synonym">Thysanopoda norvegica</name>
    <dbReference type="NCBI Taxonomy" id="48144"/>
    <lineage>
        <taxon>Eukaryota</taxon>
        <taxon>Metazoa</taxon>
        <taxon>Ecdysozoa</taxon>
        <taxon>Arthropoda</taxon>
        <taxon>Crustacea</taxon>
        <taxon>Multicrustacea</taxon>
        <taxon>Malacostraca</taxon>
        <taxon>Eumalacostraca</taxon>
        <taxon>Eucarida</taxon>
        <taxon>Euphausiacea</taxon>
        <taxon>Euphausiidae</taxon>
        <taxon>Meganyctiphanes</taxon>
    </lineage>
</organism>
<feature type="region of interest" description="Disordered" evidence="7">
    <location>
        <begin position="443"/>
        <end position="466"/>
    </location>
</feature>
<evidence type="ECO:0000313" key="11">
    <source>
        <dbReference type="EMBL" id="CAL4064562.1"/>
    </source>
</evidence>
<evidence type="ECO:0000256" key="9">
    <source>
        <dbReference type="SAM" id="SignalP"/>
    </source>
</evidence>
<reference evidence="11 12" key="1">
    <citation type="submission" date="2024-05" db="EMBL/GenBank/DDBJ databases">
        <authorList>
            <person name="Wallberg A."/>
        </authorList>
    </citation>
    <scope>NUCLEOTIDE SEQUENCE [LARGE SCALE GENOMIC DNA]</scope>
</reference>
<evidence type="ECO:0000256" key="1">
    <source>
        <dbReference type="ARBA" id="ARBA00004141"/>
    </source>
</evidence>
<proteinExistence type="inferred from homology"/>
<dbReference type="Proteomes" id="UP001497623">
    <property type="component" value="Unassembled WGS sequence"/>
</dbReference>
<dbReference type="GO" id="GO:0015293">
    <property type="term" value="F:symporter activity"/>
    <property type="evidence" value="ECO:0007669"/>
    <property type="project" value="UniProtKB-KW"/>
</dbReference>
<feature type="compositionally biased region" description="Basic and acidic residues" evidence="7">
    <location>
        <begin position="450"/>
        <end position="466"/>
    </location>
</feature>
<feature type="domain" description="PAS" evidence="10">
    <location>
        <begin position="462"/>
        <end position="512"/>
    </location>
</feature>
<dbReference type="InterPro" id="IPR002657">
    <property type="entry name" value="BilAc:Na_symport/Acr3"/>
</dbReference>
<comment type="caution">
    <text evidence="11">The sequence shown here is derived from an EMBL/GenBank/DDBJ whole genome shotgun (WGS) entry which is preliminary data.</text>
</comment>
<evidence type="ECO:0000256" key="4">
    <source>
        <dbReference type="ARBA" id="ARBA00022847"/>
    </source>
</evidence>
<feature type="transmembrane region" description="Helical" evidence="8">
    <location>
        <begin position="244"/>
        <end position="265"/>
    </location>
</feature>
<feature type="transmembrane region" description="Helical" evidence="8">
    <location>
        <begin position="285"/>
        <end position="304"/>
    </location>
</feature>
<dbReference type="InterPro" id="IPR000014">
    <property type="entry name" value="PAS"/>
</dbReference>
<feature type="transmembrane region" description="Helical" evidence="8">
    <location>
        <begin position="407"/>
        <end position="429"/>
    </location>
</feature>
<feature type="transmembrane region" description="Helical" evidence="8">
    <location>
        <begin position="346"/>
        <end position="369"/>
    </location>
</feature>
<dbReference type="GO" id="GO:0016020">
    <property type="term" value="C:membrane"/>
    <property type="evidence" value="ECO:0007669"/>
    <property type="project" value="UniProtKB-SubCell"/>
</dbReference>
<feature type="transmembrane region" description="Helical" evidence="8">
    <location>
        <begin position="151"/>
        <end position="181"/>
    </location>
</feature>
<keyword evidence="6 8" id="KW-0472">Membrane</keyword>
<dbReference type="InterPro" id="IPR038770">
    <property type="entry name" value="Na+/solute_symporter_sf"/>
</dbReference>
<evidence type="ECO:0000256" key="6">
    <source>
        <dbReference type="ARBA" id="ARBA00023136"/>
    </source>
</evidence>
<dbReference type="PROSITE" id="PS50112">
    <property type="entry name" value="PAS"/>
    <property type="match status" value="1"/>
</dbReference>
<feature type="chain" id="PRO_5043674094" description="PAS domain-containing protein" evidence="9">
    <location>
        <begin position="27"/>
        <end position="512"/>
    </location>
</feature>
<keyword evidence="9" id="KW-0732">Signal</keyword>
<feature type="signal peptide" evidence="9">
    <location>
        <begin position="1"/>
        <end position="26"/>
    </location>
</feature>
<keyword evidence="3 8" id="KW-0812">Transmembrane</keyword>
<sequence length="512" mass="57021">MMYLGNMVVAWMVAGSVLIFTSPSNALDLHVYPESFILPEETPTEMIVSLEFNMSYAVDRDLAESNAQMMVTVQSEGNWELIFDNPTVVFTANEVIGRVNKTIIFSGYYWGYNTLNFYLAVNNVSDSFLPGHLIKTGVQVKTDRAGKVIDILFIVVGTIFFLCLMVNMGMQLDLSIIFAVLKKPIGPLCGFISQFLFMPAFSYLIGWLFLPDPLHRLGLFTLGCCPGGAMSNFWTLMFNGDLNLSITMTFVSTLAAMGMMPIWLYTLGAKLLEDNDNLQVPFGNLVATLIFLTIPITIGIILKWKRPEWAPKAEKLMKPMTFCLIIFFLTVGTYNSYKVFLMMTKEMVICGLLISTSGYLCGALFAMLWCLGRPQIIAISIETAMQNGGVAFILLKISLPTPDSDLAGIPAGAAMFLTGPPIFLLYIFYAAARRFCSCCPDESKDEQDPDALKKHEKEQESQKETTKALLQNDKESIHLSNEKGELINFNKNIIVLDGLTKQKLIKENSISV</sequence>
<dbReference type="InterPro" id="IPR004710">
    <property type="entry name" value="Bilac:Na_transpt"/>
</dbReference>
<evidence type="ECO:0000256" key="8">
    <source>
        <dbReference type="SAM" id="Phobius"/>
    </source>
</evidence>